<sequence length="230" mass="27590">MENRSDKLIALKIGNNPETSFSVQIQQKVLEVASTWFRNALQEDKGGQTKVITLTEDDPKTWKIALYWIVHQKISENDFFRNVECWLIGHKYGMARFQDEIMMQLLEDDYHGKFNDLMYFSQKYRDLVAATPSDSVLMKFFAEQVARDYDWYRPRYLPQDHAIIAELKRDAGFLTCYEKAEQELKRDEEYLDFRLVGLEEDVREFRRAQWRDYMVGELPVFMQYIREGFR</sequence>
<dbReference type="InterPro" id="IPR011333">
    <property type="entry name" value="SKP1/BTB/POZ_sf"/>
</dbReference>
<gene>
    <name evidence="1" type="ORF">CBER1_03892</name>
</gene>
<keyword evidence="2" id="KW-1185">Reference proteome</keyword>
<evidence type="ECO:0000313" key="2">
    <source>
        <dbReference type="Proteomes" id="UP000237631"/>
    </source>
</evidence>
<dbReference type="Gene3D" id="3.30.710.10">
    <property type="entry name" value="Potassium Channel Kv1.1, Chain A"/>
    <property type="match status" value="1"/>
</dbReference>
<reference evidence="2" key="1">
    <citation type="journal article" date="2017" name="bioRxiv">
        <title>Conservation of a gene cluster reveals novel cercosporin biosynthetic mechanisms and extends production to the genus Colletotrichum.</title>
        <authorList>
            <person name="de Jonge R."/>
            <person name="Ebert M.K."/>
            <person name="Huitt-Roehl C.R."/>
            <person name="Pal P."/>
            <person name="Suttle J.C."/>
            <person name="Spanner R.E."/>
            <person name="Neubauer J.D."/>
            <person name="Jurick W.M.II."/>
            <person name="Stott K.A."/>
            <person name="Secor G.A."/>
            <person name="Thomma B.P.H.J."/>
            <person name="Van de Peer Y."/>
            <person name="Townsend C.A."/>
            <person name="Bolton M.D."/>
        </authorList>
    </citation>
    <scope>NUCLEOTIDE SEQUENCE [LARGE SCALE GENOMIC DNA]</scope>
    <source>
        <strain evidence="2">CBS538.71</strain>
    </source>
</reference>
<evidence type="ECO:0008006" key="3">
    <source>
        <dbReference type="Google" id="ProtNLM"/>
    </source>
</evidence>
<name>A0A2S6C9X3_9PEZI</name>
<protein>
    <recommendedName>
        <fullName evidence="3">BTB domain-containing protein</fullName>
    </recommendedName>
</protein>
<dbReference type="AlphaFoldDB" id="A0A2S6C9X3"/>
<organism evidence="1 2">
    <name type="scientific">Cercospora berteroae</name>
    <dbReference type="NCBI Taxonomy" id="357750"/>
    <lineage>
        <taxon>Eukaryota</taxon>
        <taxon>Fungi</taxon>
        <taxon>Dikarya</taxon>
        <taxon>Ascomycota</taxon>
        <taxon>Pezizomycotina</taxon>
        <taxon>Dothideomycetes</taxon>
        <taxon>Dothideomycetidae</taxon>
        <taxon>Mycosphaerellales</taxon>
        <taxon>Mycosphaerellaceae</taxon>
        <taxon>Cercospora</taxon>
    </lineage>
</organism>
<proteinExistence type="predicted"/>
<dbReference type="STRING" id="357750.A0A2S6C9X3"/>
<evidence type="ECO:0000313" key="1">
    <source>
        <dbReference type="EMBL" id="PPJ56520.1"/>
    </source>
</evidence>
<accession>A0A2S6C9X3</accession>
<comment type="caution">
    <text evidence="1">The sequence shown here is derived from an EMBL/GenBank/DDBJ whole genome shotgun (WGS) entry which is preliminary data.</text>
</comment>
<dbReference type="EMBL" id="PNEN01000516">
    <property type="protein sequence ID" value="PPJ56520.1"/>
    <property type="molecule type" value="Genomic_DNA"/>
</dbReference>
<dbReference type="OrthoDB" id="194443at2759"/>
<dbReference type="Proteomes" id="UP000237631">
    <property type="component" value="Unassembled WGS sequence"/>
</dbReference>